<comment type="similarity">
    <text evidence="1">Belongs to the VPS13 family.</text>
</comment>
<dbReference type="GO" id="GO:0006869">
    <property type="term" value="P:lipid transport"/>
    <property type="evidence" value="ECO:0007669"/>
    <property type="project" value="UniProtKB-KW"/>
</dbReference>
<reference evidence="6" key="1">
    <citation type="submission" date="2021-06" db="EMBL/GenBank/DDBJ databases">
        <authorList>
            <person name="Hodson N. C."/>
            <person name="Mongue J. A."/>
            <person name="Jaron S. K."/>
        </authorList>
    </citation>
    <scope>NUCLEOTIDE SEQUENCE</scope>
</reference>
<accession>A0A8J2NI96</accession>
<evidence type="ECO:0000313" key="7">
    <source>
        <dbReference type="Proteomes" id="UP000708208"/>
    </source>
</evidence>
<comment type="caution">
    <text evidence="6">The sequence shown here is derived from an EMBL/GenBank/DDBJ whole genome shotgun (WGS) entry which is preliminary data.</text>
</comment>
<dbReference type="InterPro" id="IPR009543">
    <property type="entry name" value="VPS13_VAB"/>
</dbReference>
<name>A0A8J2NI96_9HEXA</name>
<feature type="region of interest" description="Disordered" evidence="4">
    <location>
        <begin position="428"/>
        <end position="456"/>
    </location>
</feature>
<dbReference type="GO" id="GO:0006623">
    <property type="term" value="P:protein targeting to vacuole"/>
    <property type="evidence" value="ECO:0007669"/>
    <property type="project" value="TreeGrafter"/>
</dbReference>
<feature type="compositionally biased region" description="Polar residues" evidence="4">
    <location>
        <begin position="816"/>
        <end position="828"/>
    </location>
</feature>
<feature type="region of interest" description="Disordered" evidence="4">
    <location>
        <begin position="1087"/>
        <end position="1112"/>
    </location>
</feature>
<feature type="compositionally biased region" description="Polar residues" evidence="4">
    <location>
        <begin position="1483"/>
        <end position="1500"/>
    </location>
</feature>
<feature type="region of interest" description="Disordered" evidence="4">
    <location>
        <begin position="1483"/>
        <end position="1517"/>
    </location>
</feature>
<organism evidence="6 7">
    <name type="scientific">Allacma fusca</name>
    <dbReference type="NCBI Taxonomy" id="39272"/>
    <lineage>
        <taxon>Eukaryota</taxon>
        <taxon>Metazoa</taxon>
        <taxon>Ecdysozoa</taxon>
        <taxon>Arthropoda</taxon>
        <taxon>Hexapoda</taxon>
        <taxon>Collembola</taxon>
        <taxon>Symphypleona</taxon>
        <taxon>Sminthuridae</taxon>
        <taxon>Allacma</taxon>
    </lineage>
</organism>
<dbReference type="InterPro" id="IPR056747">
    <property type="entry name" value="VPS13-like_M"/>
</dbReference>
<evidence type="ECO:0000259" key="5">
    <source>
        <dbReference type="PROSITE" id="PS50030"/>
    </source>
</evidence>
<keyword evidence="7" id="KW-1185">Reference proteome</keyword>
<dbReference type="PROSITE" id="PS50231">
    <property type="entry name" value="RICIN_B_LECTIN"/>
    <property type="match status" value="1"/>
</dbReference>
<evidence type="ECO:0000256" key="2">
    <source>
        <dbReference type="ARBA" id="ARBA00022448"/>
    </source>
</evidence>
<evidence type="ECO:0000256" key="4">
    <source>
        <dbReference type="SAM" id="MobiDB-lite"/>
    </source>
</evidence>
<dbReference type="OrthoDB" id="272810at2759"/>
<dbReference type="PANTHER" id="PTHR16166">
    <property type="entry name" value="VACUOLAR PROTEIN SORTING-ASSOCIATED PROTEIN VPS13"/>
    <property type="match status" value="1"/>
</dbReference>
<dbReference type="CDD" id="cd23453">
    <property type="entry name" value="beta-trefoil_Ricin_VPS13D"/>
    <property type="match status" value="1"/>
</dbReference>
<dbReference type="Pfam" id="PF25033">
    <property type="entry name" value="VPS13_M"/>
    <property type="match status" value="1"/>
</dbReference>
<dbReference type="CDD" id="cd14291">
    <property type="entry name" value="UBA1_NUB1_like"/>
    <property type="match status" value="1"/>
</dbReference>
<feature type="domain" description="UBA" evidence="5">
    <location>
        <begin position="2719"/>
        <end position="2759"/>
    </location>
</feature>
<feature type="compositionally biased region" description="Basic and acidic residues" evidence="4">
    <location>
        <begin position="4194"/>
        <end position="4210"/>
    </location>
</feature>
<feature type="region of interest" description="Disordered" evidence="4">
    <location>
        <begin position="1687"/>
        <end position="1706"/>
    </location>
</feature>
<dbReference type="GO" id="GO:0045053">
    <property type="term" value="P:protein retention in Golgi apparatus"/>
    <property type="evidence" value="ECO:0007669"/>
    <property type="project" value="TreeGrafter"/>
</dbReference>
<dbReference type="EMBL" id="CAJVCH010018068">
    <property type="protein sequence ID" value="CAG7684383.1"/>
    <property type="molecule type" value="Genomic_DNA"/>
</dbReference>
<proteinExistence type="inferred from homology"/>
<feature type="region of interest" description="Disordered" evidence="4">
    <location>
        <begin position="4190"/>
        <end position="4215"/>
    </location>
</feature>
<gene>
    <name evidence="6" type="ORF">AFUS01_LOCUS3072</name>
</gene>
<feature type="region of interest" description="Disordered" evidence="4">
    <location>
        <begin position="816"/>
        <end position="840"/>
    </location>
</feature>
<dbReference type="PROSITE" id="PS50030">
    <property type="entry name" value="UBA"/>
    <property type="match status" value="1"/>
</dbReference>
<dbReference type="Proteomes" id="UP000708208">
    <property type="component" value="Unassembled WGS sequence"/>
</dbReference>
<evidence type="ECO:0000313" key="6">
    <source>
        <dbReference type="EMBL" id="CAG7684383.1"/>
    </source>
</evidence>
<dbReference type="PANTHER" id="PTHR16166:SF141">
    <property type="entry name" value="INTERMEMBRANE LIPID TRANSFER PROTEIN VPS13D"/>
    <property type="match status" value="1"/>
</dbReference>
<keyword evidence="3" id="KW-0445">Lipid transport</keyword>
<dbReference type="InterPro" id="IPR026854">
    <property type="entry name" value="VPS13_N"/>
</dbReference>
<protein>
    <recommendedName>
        <fullName evidence="5">UBA domain-containing protein</fullName>
    </recommendedName>
</protein>
<dbReference type="GO" id="GO:0007005">
    <property type="term" value="P:mitochondrion organization"/>
    <property type="evidence" value="ECO:0007669"/>
    <property type="project" value="TreeGrafter"/>
</dbReference>
<dbReference type="Pfam" id="PF25036">
    <property type="entry name" value="VPS13_VAB"/>
    <property type="match status" value="1"/>
</dbReference>
<evidence type="ECO:0000256" key="1">
    <source>
        <dbReference type="ARBA" id="ARBA00006545"/>
    </source>
</evidence>
<dbReference type="InterPro" id="IPR015940">
    <property type="entry name" value="UBA"/>
</dbReference>
<keyword evidence="2" id="KW-0813">Transport</keyword>
<dbReference type="SMART" id="SM00165">
    <property type="entry name" value="UBA"/>
    <property type="match status" value="1"/>
</dbReference>
<dbReference type="InterPro" id="IPR026847">
    <property type="entry name" value="VPS13"/>
</dbReference>
<evidence type="ECO:0000256" key="3">
    <source>
        <dbReference type="ARBA" id="ARBA00023055"/>
    </source>
</evidence>
<dbReference type="Pfam" id="PF12624">
    <property type="entry name" value="VPS13_N"/>
    <property type="match status" value="1"/>
</dbReference>
<sequence>MWETFISWYINTYLGKYVENLNSQQLSFALRQGELELENVPLKKNIFRSWGLPVEVRSGVVGRIRIEFNILKYFRNEPVLISIEDIYLVAGPLNLSEWDPMEEEILSQESKMNSLDGHEARWKAHNDLAANASSYYSSLYFSSMRIGASIVTKVVENLQLNVKNVHFRFESEMGDSRHRTIAFGMTLESLSAQSCDSHWNPLSSVHDCSFECSYKTLQLRKLGFYCDTKAEKFSHYKPHELKAAMNKLTVTHDYILCPVSAEARIAKNNSSNPLQKSSKARFDVHLTLEKVPLQLSDSQYRQSTLVFKAFRRLERNCRLRHYRPFVPVNNNVRDWWQYAIRAVLTIRGYKRRKKLNTWEEVLERGRDNVAYVNAYEQHLLRELLSSDDRKLKDRIEYDLHYDEIILLREIAMTRVQLINTQPCDQTQEVKASSSITPTNTVQGSENENSSPTSEISQNQSVMGWLFPSWANWVSGSDGGDVTGLQGNSERTVSDELVGDKSSSRLSVVSETKLHQSESDFDEAILDDMKAYGRDALLARFHFILKQGNITIKKKSGPFLEFEFSGVDLRTEIRPRSGAHKFQMTLSSVYLRDFSTKSLIISPHSPKTTKGVGLGSKTSHKEVLEPLFRLTYERKPQQKTSHKVSVTAKPLDLVIYPQLREDLAKFFSVNSKQDELESPHNGYEAMKQRTKEEIRTYWEKLINQHEGSSLGGGAPSWDIVMDISAPQIVVHGANESRGNIKKMYSSVPETRSSQTEKKLDTLVGPYRVGSSSTRRREVEPFLVIDLGRFRFSNLSGNYIDNLNTKMADNAPEVFSPNSCANSPRQSISDISEAPTVKSPDGDEFNSTFGDIHAKLYKKYRLEITDVQILVIEGKAAKEGYWRNAVVRGASQMHLIDKFSIDLQLERRLIHTDDPRWPALTLVATLPKWNLHFNETKILTIRTVLGSFFSISTQSDFEEMEKLRLSFMSGSQINLQEEAAAAAHNQSLGEGSKIEGNLKGTGSSNKKSDCKLFLAQFTIQNVTVEIQSGGRSIAELQIIGAKTSFTARPMDTSISFVIQSLLLADAIQTFGPDFELLLASHKHVSMDSVSGSLRDSEPASPLSPQSPGCPSPGPYLVGNQLAIPSQLHDALVTTLQAKHTKAKSQELPFDAQIPVSDVEALITAELVLVNTDEDLAILSVQFNNLDLIANQETIVEILQFLQRAFPSPDSVPEQRPKSETKIINTGRYRLQSSFDFHRLNILLVRGVMGKDGNQCARKIATATASDARVNLSVSRGLDITIEGSLGGLQMLNLTPEGQRHQRIISVGQDPLVDESYSVFSHASVQSAITEQLLTSSNLSALTFSFDKPAEANESNPPFFKLRMASVIYTHCPTFLIDLKKCISEFQAPLATKLRSAAAHIALGLVRQDGPSTAYRSPVGSLSGSLDKLNVDEENINRGDGLPTETPSPIIQLDIILDSPVMVLPKSRNSPRVLVANLGQITVSGNNRSKISNENGHLHNSNFDPPRCSTPDMSNQSRRSFDEDFDGVSYSVFICDVSLYSVDLTEKWNMMENLKYTFPTSTTTSAMKAQELYYCDPETSIPILHNTVIQISICYAEDPPFVNASNLESMFPNEDAEDPYFGPKLELHGRVVNPLKVSLTPLQYSQILDSLNNISADSDDLSVNELDIMRNPADARRRWREEVNSHRSGIYQRPLNPLPLPSPTRGDDDSLPISASFEVPELIVELVLPEVPCKTRSRAKFGRNKVKKEQPRLCLSCSDLSVECDKKGYITEMKLNLKSLTLEDTSVPSTSPQRFLAMSNTSLKPDASEMCTSGSSVETNFFRLSRFVSSSCPDLPKSVPILVPETPSYYVSNSYVRSESSSLPDHLDPTDIFSARFFAGKVARSSNARRKNSFFLASSDRCSEGKPVYPATPPPSPRATANTADTERFVNLVHIDMCLVDSKSPNFISKYHGTHKFVNVDFNALEVLLTPETFICLRRFFSEANKIEAEDRDGLDPLNEYLHTNVKINKIPEEAKGEDEKNTETKINVKALSVKIAKSHATLAEGRVTGVMCNLVNRGKDFFGVEGRLGSLQIKDVSSNAGKYPVKFTFQGKQALDFDYFRKKLEAKFRLQMSSVVCIHTQRFYTEFSSLISTLFGSVSAVEESDTQTGNIPTTTNNAEEEKPSSVRVSLDIQAGAPVLLFPYSSTSRNLLVADLGHLSVKNKIVEESKEIVCDIVSVDLIEMDLFAAELQYNASSLISQMSKENLNNDILKIWILDKNRVVVKTSESTSFLKEKCALKLKMKRFLAGAELNPSQAATSIEGTLSTVCCFLDPEKYKLVRGLLEFNIGEKLESQENGVSTPMRTRVSSMSGGIVSDSVSLSGSVPPATRKELVIELDLVNVTLELIKDTGTRLSRVDFIKSKFTFQNNSDGTRDVDLASQEILISDARFKNDFGDSCSSMPTYKNIVTAENVFTNILQQSSVSGVASTPLNSSGVGSGSFQSNTYLQAEIHYRLSPRGSSITIVLNNMRLMLILDWWMELRAFLSQKGPAPASSISADDESNKNSEIRLSASPLLKRSRHTATPITVSADPSVWDTNAVILKSTAVLNYKPHLERPVTCTLLQCELFSCILGLESDTALSIVDPTDINFELVRKIKSEPQGILDATLSPSNSAKTLRVQSPQICLRLSYYDMKMFVHLIERFSKQAQVHLLHSDVVDLNANDDQLSTTSSIKRGSIERACSLDETSMQYLLSMGFSRQDSEEALYACGGRLDDAAIYLTSSTKSFEFDGEVRETSPISGLGNSTDQEPTITVNPASEGLDGQLSDIEIKCSFLSLCVIDDCKDADVPLLEVAVTGLELVQNCLDNSGQAECHLSADYYNRELSGWEPVLESWKCLVLWKKNEIGQLGLISPGNEFPTKSPELELSVSSRQVMNINITSTLLNLYKTVSLNWSEEYNQQKMDRRRAPFVPFLLKNETGSELWFSTILPNNDDLIRQQRNLSTGGHSWTNGKLSGFVDGTSWINVPNGNCHAFSFEGRGKLRHRNTHQLRTHQLAVRVDGWHEIVPVSLDKVGTYFRVAKPTVSTMRYGTTDDLPFTRLVFEVTLLGSAQKLVLVRSALLLKNCLNEDIELKLENTIVYPSFAKEQTGGSFLAQVKSGESYPIPLHSVWAQLWVRPTTAISTSATKPSLYRYCESHLLGCPDDNLKSCFSLAENQLEPYRFCVAVQKDEFPADEDELYRMPKGCNAAAQYLQMSKKVNVVTLLSPLTLVNLLPVEISYEVKGKSERTRGHVNAGKESCLNNVNLAEHIEVSFFLDKDNFPQGNSVTLSPNANGYVTKLKFLDNIKRPLVLTARITKDEGSSITVYLSCPFWIVNKAGVPIVCKQEGTSDEAAGQFQEHEVGRMVAPLLFSFSDADVSQQLALRVGTKLHGDNCKPLWSRSFYLQNGMKVLRLNVCVPSPRSEVVYVVGVEIKSGRGRYRDSKLVTIAPRFTVDNRSSRKVQISQKNFTTSFIDPIAESTHLTLTPNCNLPFHWPRLDKDQLLCVRLADVKKSIWSGGFPIENVDSFHIPVRDYDGACTFLRVEIVLQGPTFFIVLGDTDKLPPPFRVDNFSFVPIIFHQTAVGDERLKLTAKPESCCPFSWDEPTQPSHLTLAAPGDTSAVVTMDNLGFASHLTYENFFYIAFTATFPVEDLTRTPTVGMESLQLVLDVEGNKIILRPKENGKRSQLWRVNADGLIEHEGSSAPREPRKPAPYATILVLDIAGSGPQPTQYTPLMLRKPDNRRASTQHWEFTVDGRLKCEKLENLYVQAKDGFGIPPAGLQKEGKNNLAQWNKWNDVVLGPDQPICYSRTETGIPAEQAVSKQKLRPGSGRLSLTVDTDGPTRVLRIVDVEKPPRSKMLHHEFEENTFNTIPRLLANVNLRNGLGISIVNCKPREELVYMRLSTMSLKYSDSKESELVEVTVESFQIDNQLMEAEKPLAVFVIPTPRYEIDEFGTNIQPALQLSWQRMKSKLNAHVFKTWEVAVKPLSVTIEERLLLKLFSWIGLSEKFESLEGLQESDFEVQRALTNATSLTAKRFYFGELSIHLNLVRLSVLTSSKLSSDLSLIKRRLGLTLIRFEDAQVELDPFLKQHPFETFEFLVASLVKHYRDELVSQAAIILGSTDFLGNPLGFVNDVSVGVSGLIYEGSFGSLFKNVTHGLSNSAAKVTGSLGDGLGRTTLDDKHEEERRKIREENSGSSGEHLMAGLKGFGHGILGGFTSIVAQSIDGASTDGVTGFVAGLGKGIVGTVTKPAVGILDLAAGAASAIRDSSRTSARMVPERVRPPRVATGHGGLLPVFSDMAARGQELLYEVNDRNYSELFIGCETLMSGPGKDLRILVSSQAVTVFKPSQKNQPILRISMSDLIESKVITFPDGKVCIELVRLIPGQRGFPKHNSPQVTCDSETIATRVVQQINYAKVLYEEKRHSQIEKPSSPIEY</sequence>